<evidence type="ECO:0000256" key="2">
    <source>
        <dbReference type="ARBA" id="ARBA00001911"/>
    </source>
</evidence>
<dbReference type="GO" id="GO:0006012">
    <property type="term" value="P:galactose metabolic process"/>
    <property type="evidence" value="ECO:0007669"/>
    <property type="project" value="UniProtKB-KW"/>
</dbReference>
<dbReference type="AlphaFoldDB" id="A0AAU7KMX1"/>
<evidence type="ECO:0000256" key="3">
    <source>
        <dbReference type="ARBA" id="ARBA00004947"/>
    </source>
</evidence>
<evidence type="ECO:0000256" key="1">
    <source>
        <dbReference type="ARBA" id="ARBA00000083"/>
    </source>
</evidence>
<name>A0AAU7KMX1_9GAMM</name>
<keyword evidence="8" id="KW-0299">Galactose metabolism</keyword>
<keyword evidence="10" id="KW-0119">Carbohydrate metabolism</keyword>
<dbReference type="InterPro" id="IPR036291">
    <property type="entry name" value="NAD(P)-bd_dom_sf"/>
</dbReference>
<dbReference type="Gene3D" id="3.40.50.720">
    <property type="entry name" value="NAD(P)-binding Rossmann-like Domain"/>
    <property type="match status" value="1"/>
</dbReference>
<comment type="catalytic activity">
    <reaction evidence="1 10">
        <text>UDP-alpha-D-glucose = UDP-alpha-D-galactose</text>
        <dbReference type="Rhea" id="RHEA:22168"/>
        <dbReference type="ChEBI" id="CHEBI:58885"/>
        <dbReference type="ChEBI" id="CHEBI:66914"/>
        <dbReference type="EC" id="5.1.3.2"/>
    </reaction>
</comment>
<comment type="similarity">
    <text evidence="4 10">Belongs to the NAD(P)-dependent epimerase/dehydratase family.</text>
</comment>
<keyword evidence="9 10" id="KW-0413">Isomerase</keyword>
<evidence type="ECO:0000256" key="10">
    <source>
        <dbReference type="RuleBase" id="RU366046"/>
    </source>
</evidence>
<evidence type="ECO:0000256" key="4">
    <source>
        <dbReference type="ARBA" id="ARBA00007637"/>
    </source>
</evidence>
<organism evidence="12">
    <name type="scientific">Halomonas sp. RT37</name>
    <dbReference type="NCBI Taxonomy" id="2950872"/>
    <lineage>
        <taxon>Bacteria</taxon>
        <taxon>Pseudomonadati</taxon>
        <taxon>Pseudomonadota</taxon>
        <taxon>Gammaproteobacteria</taxon>
        <taxon>Oceanospirillales</taxon>
        <taxon>Halomonadaceae</taxon>
        <taxon>Halomonas</taxon>
    </lineage>
</organism>
<reference evidence="12" key="1">
    <citation type="submission" date="2022-06" db="EMBL/GenBank/DDBJ databases">
        <title>A novel DMS-producing enzyme.</title>
        <authorList>
            <person name="Zhang Y."/>
        </authorList>
    </citation>
    <scope>NUCLEOTIDE SEQUENCE</scope>
    <source>
        <strain evidence="12">RT37</strain>
    </source>
</reference>
<dbReference type="SUPFAM" id="SSF51735">
    <property type="entry name" value="NAD(P)-binding Rossmann-fold domains"/>
    <property type="match status" value="1"/>
</dbReference>
<dbReference type="CDD" id="cd05247">
    <property type="entry name" value="UDP_G4E_1_SDR_e"/>
    <property type="match status" value="1"/>
</dbReference>
<dbReference type="GO" id="GO:0005829">
    <property type="term" value="C:cytosol"/>
    <property type="evidence" value="ECO:0007669"/>
    <property type="project" value="TreeGrafter"/>
</dbReference>
<keyword evidence="7 10" id="KW-0520">NAD</keyword>
<comment type="pathway">
    <text evidence="3 10">Carbohydrate metabolism; galactose metabolism.</text>
</comment>
<dbReference type="Pfam" id="PF01370">
    <property type="entry name" value="Epimerase"/>
    <property type="match status" value="1"/>
</dbReference>
<evidence type="ECO:0000259" key="11">
    <source>
        <dbReference type="Pfam" id="PF01370"/>
    </source>
</evidence>
<evidence type="ECO:0000256" key="5">
    <source>
        <dbReference type="ARBA" id="ARBA00013189"/>
    </source>
</evidence>
<dbReference type="PANTHER" id="PTHR43725:SF47">
    <property type="entry name" value="UDP-GLUCOSE 4-EPIMERASE"/>
    <property type="match status" value="1"/>
</dbReference>
<comment type="cofactor">
    <cofactor evidence="2 10">
        <name>NAD(+)</name>
        <dbReference type="ChEBI" id="CHEBI:57540"/>
    </cofactor>
</comment>
<evidence type="ECO:0000256" key="8">
    <source>
        <dbReference type="ARBA" id="ARBA00023144"/>
    </source>
</evidence>
<dbReference type="NCBIfam" id="TIGR01179">
    <property type="entry name" value="galE"/>
    <property type="match status" value="1"/>
</dbReference>
<evidence type="ECO:0000256" key="6">
    <source>
        <dbReference type="ARBA" id="ARBA00018569"/>
    </source>
</evidence>
<gene>
    <name evidence="12" type="primary">galE</name>
    <name evidence="12" type="ORF">NFG58_08695</name>
</gene>
<comment type="subunit">
    <text evidence="10">Homodimer.</text>
</comment>
<dbReference type="EMBL" id="CP098827">
    <property type="protein sequence ID" value="XBO72759.1"/>
    <property type="molecule type" value="Genomic_DNA"/>
</dbReference>
<dbReference type="GO" id="GO:0003978">
    <property type="term" value="F:UDP-glucose 4-epimerase activity"/>
    <property type="evidence" value="ECO:0007669"/>
    <property type="project" value="UniProtKB-UniRule"/>
</dbReference>
<dbReference type="NCBIfam" id="NF007956">
    <property type="entry name" value="PRK10675.1"/>
    <property type="match status" value="1"/>
</dbReference>
<feature type="domain" description="NAD-dependent epimerase/dehydratase" evidence="11">
    <location>
        <begin position="3"/>
        <end position="264"/>
    </location>
</feature>
<protein>
    <recommendedName>
        <fullName evidence="6 10">UDP-glucose 4-epimerase</fullName>
        <ecNumber evidence="5 10">5.1.3.2</ecNumber>
    </recommendedName>
</protein>
<dbReference type="PANTHER" id="PTHR43725">
    <property type="entry name" value="UDP-GLUCOSE 4-EPIMERASE"/>
    <property type="match status" value="1"/>
</dbReference>
<dbReference type="InterPro" id="IPR005886">
    <property type="entry name" value="UDP_G4E"/>
</dbReference>
<dbReference type="RefSeq" id="WP_348827986.1">
    <property type="nucleotide sequence ID" value="NZ_CP098827.1"/>
</dbReference>
<evidence type="ECO:0000313" key="12">
    <source>
        <dbReference type="EMBL" id="XBO72759.1"/>
    </source>
</evidence>
<dbReference type="Gene3D" id="3.90.25.10">
    <property type="entry name" value="UDP-galactose 4-epimerase, domain 1"/>
    <property type="match status" value="1"/>
</dbReference>
<evidence type="ECO:0000256" key="9">
    <source>
        <dbReference type="ARBA" id="ARBA00023235"/>
    </source>
</evidence>
<proteinExistence type="inferred from homology"/>
<evidence type="ECO:0000256" key="7">
    <source>
        <dbReference type="ARBA" id="ARBA00023027"/>
    </source>
</evidence>
<sequence length="340" mass="37223">MKVLVTGGAGYIGTHTLVELISAGHEVVVYDSFCNSSPRAIARVEELVGQKVPVVRGDIRDRACLDRAFAEHSAEAVIHFAGLKAVGESYRQPLSYYDSNVTGTQRLLEAMEEAGVRSIVFSSSATVYGEDAPVPYVEAMGRGRPSNPYGATKAVVEQMIEDLVRADDRWSASLLRYFNPIGAHPSGRIGEDPQGIPNNLLPFISQVAVRRLPELSIFGDDYPTRDGTCERDYLHVVDLAVGHVKALEAMKEMTSSGVATYNLGTGRGTTVLEMVRSFEQVTGQRVPYRIASRREGDLPAFWADASKARLELGWSAEKTLEDMMRDSWSWQSANPEGYGG</sequence>
<dbReference type="InterPro" id="IPR001509">
    <property type="entry name" value="Epimerase_deHydtase"/>
</dbReference>
<accession>A0AAU7KMX1</accession>
<dbReference type="EC" id="5.1.3.2" evidence="5 10"/>